<dbReference type="OrthoDB" id="29098at2759"/>
<dbReference type="KEGG" id="nvi:116416976"/>
<dbReference type="Gene3D" id="2.20.25.530">
    <property type="match status" value="1"/>
</dbReference>
<dbReference type="Gene3D" id="1.10.20.120">
    <property type="match status" value="1"/>
</dbReference>
<accession>A0A7M7Q924</accession>
<dbReference type="EnsemblMetazoa" id="XM_031927928">
    <property type="protein sequence ID" value="XP_031783788"/>
    <property type="gene ID" value="LOC116416976"/>
</dbReference>
<dbReference type="Proteomes" id="UP000002358">
    <property type="component" value="Unassembled WGS sequence"/>
</dbReference>
<sequence>MPRVKGSPKKFVKFASSAKPNTWVFIMRKVWKAPKVYILIWSSSNTQLPIRLQCVQSRGPENQRSWFIDYNIRSDGKMHLSTPIDSILLILLYLRKSQQVMPLERCLQDEEYPETARLVKCQNLKLSLVADGKGDGSFKYTSIQVQ</sequence>
<dbReference type="InterPro" id="IPR040456">
    <property type="entry name" value="RNase_H2_suB"/>
</dbReference>
<dbReference type="RefSeq" id="XP_031783788.1">
    <property type="nucleotide sequence ID" value="XM_031927928.1"/>
</dbReference>
<keyword evidence="2" id="KW-1185">Reference proteome</keyword>
<evidence type="ECO:0000313" key="2">
    <source>
        <dbReference type="Proteomes" id="UP000002358"/>
    </source>
</evidence>
<dbReference type="GO" id="GO:0032299">
    <property type="term" value="C:ribonuclease H2 complex"/>
    <property type="evidence" value="ECO:0007669"/>
    <property type="project" value="InterPro"/>
</dbReference>
<reference evidence="1" key="1">
    <citation type="submission" date="2021-01" db="UniProtKB">
        <authorList>
            <consortium name="EnsemblMetazoa"/>
        </authorList>
    </citation>
    <scope>IDENTIFICATION</scope>
</reference>
<dbReference type="PANTHER" id="PTHR13383:SF11">
    <property type="entry name" value="RIBONUCLEASE H2 SUBUNIT B"/>
    <property type="match status" value="1"/>
</dbReference>
<dbReference type="InParanoid" id="A0A7M7Q924"/>
<dbReference type="AlphaFoldDB" id="A0A7M7Q924"/>
<protein>
    <submittedName>
        <fullName evidence="1">Uncharacterized protein</fullName>
    </submittedName>
</protein>
<dbReference type="SMR" id="A0A7M7Q924"/>
<name>A0A7M7Q924_NASVI</name>
<evidence type="ECO:0000313" key="1">
    <source>
        <dbReference type="EnsemblMetazoa" id="XP_031783788"/>
    </source>
</evidence>
<organism evidence="1 2">
    <name type="scientific">Nasonia vitripennis</name>
    <name type="common">Parasitic wasp</name>
    <dbReference type="NCBI Taxonomy" id="7425"/>
    <lineage>
        <taxon>Eukaryota</taxon>
        <taxon>Metazoa</taxon>
        <taxon>Ecdysozoa</taxon>
        <taxon>Arthropoda</taxon>
        <taxon>Hexapoda</taxon>
        <taxon>Insecta</taxon>
        <taxon>Pterygota</taxon>
        <taxon>Neoptera</taxon>
        <taxon>Endopterygota</taxon>
        <taxon>Hymenoptera</taxon>
        <taxon>Apocrita</taxon>
        <taxon>Proctotrupomorpha</taxon>
        <taxon>Chalcidoidea</taxon>
        <taxon>Pteromalidae</taxon>
        <taxon>Pteromalinae</taxon>
        <taxon>Nasonia</taxon>
    </lineage>
</organism>
<dbReference type="PANTHER" id="PTHR13383">
    <property type="entry name" value="RIBONUCLEASE H2 SUBUNIT B"/>
    <property type="match status" value="1"/>
</dbReference>
<dbReference type="GeneID" id="116416976"/>
<proteinExistence type="predicted"/>
<dbReference type="GO" id="GO:0005654">
    <property type="term" value="C:nucleoplasm"/>
    <property type="evidence" value="ECO:0007669"/>
    <property type="project" value="TreeGrafter"/>
</dbReference>
<dbReference type="GO" id="GO:0006401">
    <property type="term" value="P:RNA catabolic process"/>
    <property type="evidence" value="ECO:0007669"/>
    <property type="project" value="TreeGrafter"/>
</dbReference>